<feature type="region of interest" description="Disordered" evidence="1">
    <location>
        <begin position="316"/>
        <end position="443"/>
    </location>
</feature>
<dbReference type="Proteomes" id="UP001526201">
    <property type="component" value="Unassembled WGS sequence"/>
</dbReference>
<comment type="caution">
    <text evidence="2">The sequence shown here is derived from an EMBL/GenBank/DDBJ whole genome shotgun (WGS) entry which is preliminary data.</text>
</comment>
<evidence type="ECO:0000313" key="2">
    <source>
        <dbReference type="EMBL" id="MCV7229284.1"/>
    </source>
</evidence>
<evidence type="ECO:0000313" key="3">
    <source>
        <dbReference type="Proteomes" id="UP001526201"/>
    </source>
</evidence>
<evidence type="ECO:0008006" key="4">
    <source>
        <dbReference type="Google" id="ProtNLM"/>
    </source>
</evidence>
<gene>
    <name evidence="2" type="ORF">H7J73_25055</name>
</gene>
<feature type="compositionally biased region" description="Low complexity" evidence="1">
    <location>
        <begin position="332"/>
        <end position="369"/>
    </location>
</feature>
<reference evidence="2 3" key="1">
    <citation type="journal article" date="2022" name="BMC Genomics">
        <title>Comparative genome analysis of mycobacteria focusing on tRNA and non-coding RNA.</title>
        <authorList>
            <person name="Behra P.R.K."/>
            <person name="Pettersson B.M.F."/>
            <person name="Ramesh M."/>
            <person name="Das S."/>
            <person name="Dasgupta S."/>
            <person name="Kirsebom L.A."/>
        </authorList>
    </citation>
    <scope>NUCLEOTIDE SEQUENCE [LARGE SCALE GENOMIC DNA]</scope>
    <source>
        <strain evidence="2 3">DSM 44078</strain>
    </source>
</reference>
<proteinExistence type="predicted"/>
<feature type="compositionally biased region" description="Polar residues" evidence="1">
    <location>
        <begin position="386"/>
        <end position="395"/>
    </location>
</feature>
<dbReference type="RefSeq" id="WP_264070497.1">
    <property type="nucleotide sequence ID" value="NZ_JACKTY010000040.1"/>
</dbReference>
<feature type="compositionally biased region" description="Low complexity" evidence="1">
    <location>
        <begin position="420"/>
        <end position="436"/>
    </location>
</feature>
<organism evidence="2 3">
    <name type="scientific">Mycolicibacterium komossense</name>
    <dbReference type="NCBI Taxonomy" id="1779"/>
    <lineage>
        <taxon>Bacteria</taxon>
        <taxon>Bacillati</taxon>
        <taxon>Actinomycetota</taxon>
        <taxon>Actinomycetes</taxon>
        <taxon>Mycobacteriales</taxon>
        <taxon>Mycobacteriaceae</taxon>
        <taxon>Mycolicibacterium</taxon>
    </lineage>
</organism>
<keyword evidence="3" id="KW-1185">Reference proteome</keyword>
<protein>
    <recommendedName>
        <fullName evidence="4">PE-PGRS family protein</fullName>
    </recommendedName>
</protein>
<sequence>MQLTVRPYVTAGIALVGASVIAVTPITPLPETQAARTMASSSAVQLSAMANPIQPWANLVQNTIGNAGELGTAWLSDPAPALRQILSNQFGYAELYANSMVGFVKGMAEWATGDGYGSLPNGLREAADELKTGNIEGAVQALNTSFIMMFLGGPISLMGLLEIPVSISKNITAALEAVNTQVMYLGLGFLQNTLGVTTQIGDSAQAIFDAIRVGDLVGAVSEAIGTPANVLNALINGYDNGFSTMPGLITSGADGSVPGLLTTLFVGLPQAIAAAIAPPAPASRAPLAEVASLPAPAATLVSLETSSPTVVEATVDTPATVTGPEVAPEPSTPAGPEAPADTTAPAEGNTTSTDAGVDTKGTDTTVTPVDTKDGNKVLPGARAGANNRSGDQTQAGLKARGDQVGTAAKNFGGGIKKTVGGNRSASGSHSSSSTGSDTGGGNE</sequence>
<name>A0ABT3CIG0_9MYCO</name>
<dbReference type="EMBL" id="JACKTY010000040">
    <property type="protein sequence ID" value="MCV7229284.1"/>
    <property type="molecule type" value="Genomic_DNA"/>
</dbReference>
<accession>A0ABT3CIG0</accession>
<evidence type="ECO:0000256" key="1">
    <source>
        <dbReference type="SAM" id="MobiDB-lite"/>
    </source>
</evidence>